<dbReference type="PANTHER" id="PTHR32089:SF112">
    <property type="entry name" value="LYSOZYME-LIKE PROTEIN-RELATED"/>
    <property type="match status" value="1"/>
</dbReference>
<dbReference type="SUPFAM" id="SSF58104">
    <property type="entry name" value="Methyl-accepting chemotaxis protein (MCP) signaling domain"/>
    <property type="match status" value="1"/>
</dbReference>
<dbReference type="HOGENOM" id="CLU_000445_107_27_9"/>
<dbReference type="GO" id="GO:0004888">
    <property type="term" value="F:transmembrane signaling receptor activity"/>
    <property type="evidence" value="ECO:0007669"/>
    <property type="project" value="InterPro"/>
</dbReference>
<evidence type="ECO:0000259" key="8">
    <source>
        <dbReference type="PROSITE" id="PS50885"/>
    </source>
</evidence>
<feature type="compositionally biased region" description="Polar residues" evidence="5">
    <location>
        <begin position="331"/>
        <end position="342"/>
    </location>
</feature>
<gene>
    <name evidence="9" type="ORF">CSCA_2099</name>
</gene>
<evidence type="ECO:0000313" key="10">
    <source>
        <dbReference type="Proteomes" id="UP000033115"/>
    </source>
</evidence>
<reference evidence="9 10" key="1">
    <citation type="journal article" date="2015" name="J. Biotechnol.">
        <title>Complete genome sequence of a malodorant-producing acetogen, Clostridium scatologenes ATCC 25775(T).</title>
        <authorList>
            <person name="Zhu Z."/>
            <person name="Guo T."/>
            <person name="Zheng H."/>
            <person name="Song T."/>
            <person name="Ouyang P."/>
            <person name="Xie J."/>
        </authorList>
    </citation>
    <scope>NUCLEOTIDE SEQUENCE [LARGE SCALE GENOMIC DNA]</scope>
    <source>
        <strain evidence="9 10">ATCC 25775</strain>
    </source>
</reference>
<keyword evidence="6" id="KW-1133">Transmembrane helix</keyword>
<dbReference type="KEGG" id="csq:CSCA_2099"/>
<evidence type="ECO:0000256" key="3">
    <source>
        <dbReference type="PROSITE-ProRule" id="PRU00284"/>
    </source>
</evidence>
<proteinExistence type="inferred from homology"/>
<dbReference type="PRINTS" id="PR00260">
    <property type="entry name" value="CHEMTRNSDUCR"/>
</dbReference>
<dbReference type="AlphaFoldDB" id="A0A0E3JYS5"/>
<keyword evidence="6" id="KW-0812">Transmembrane</keyword>
<dbReference type="InterPro" id="IPR003660">
    <property type="entry name" value="HAMP_dom"/>
</dbReference>
<dbReference type="GO" id="GO:0007165">
    <property type="term" value="P:signal transduction"/>
    <property type="evidence" value="ECO:0007669"/>
    <property type="project" value="UniProtKB-KW"/>
</dbReference>
<feature type="coiled-coil region" evidence="4">
    <location>
        <begin position="75"/>
        <end position="102"/>
    </location>
</feature>
<dbReference type="PROSITE" id="PS50885">
    <property type="entry name" value="HAMP"/>
    <property type="match status" value="1"/>
</dbReference>
<dbReference type="InterPro" id="IPR004090">
    <property type="entry name" value="Chemotax_Me-accpt_rcpt"/>
</dbReference>
<dbReference type="STRING" id="1548.CSCA_2099"/>
<dbReference type="SMART" id="SM00283">
    <property type="entry name" value="MA"/>
    <property type="match status" value="1"/>
</dbReference>
<evidence type="ECO:0000256" key="4">
    <source>
        <dbReference type="SAM" id="Coils"/>
    </source>
</evidence>
<keyword evidence="4" id="KW-0175">Coiled coil</keyword>
<name>A0A0E3JYS5_CLOSL</name>
<dbReference type="GO" id="GO:0016020">
    <property type="term" value="C:membrane"/>
    <property type="evidence" value="ECO:0007669"/>
    <property type="project" value="InterPro"/>
</dbReference>
<dbReference type="Pfam" id="PF00015">
    <property type="entry name" value="MCPsignal"/>
    <property type="match status" value="1"/>
</dbReference>
<dbReference type="InterPro" id="IPR024478">
    <property type="entry name" value="HlyB_4HB_MCP"/>
</dbReference>
<dbReference type="CDD" id="cd19411">
    <property type="entry name" value="MCP2201-like_sensor"/>
    <property type="match status" value="1"/>
</dbReference>
<dbReference type="PROSITE" id="PS50111">
    <property type="entry name" value="CHEMOTAXIS_TRANSDUC_2"/>
    <property type="match status" value="1"/>
</dbReference>
<dbReference type="Gene3D" id="1.10.287.950">
    <property type="entry name" value="Methyl-accepting chemotaxis protein"/>
    <property type="match status" value="1"/>
</dbReference>
<accession>A0A0E3JYS5</accession>
<organism evidence="9 10">
    <name type="scientific">Clostridium scatologenes</name>
    <dbReference type="NCBI Taxonomy" id="1548"/>
    <lineage>
        <taxon>Bacteria</taxon>
        <taxon>Bacillati</taxon>
        <taxon>Bacillota</taxon>
        <taxon>Clostridia</taxon>
        <taxon>Eubacteriales</taxon>
        <taxon>Clostridiaceae</taxon>
        <taxon>Clostridium</taxon>
    </lineage>
</organism>
<dbReference type="Proteomes" id="UP000033115">
    <property type="component" value="Chromosome"/>
</dbReference>
<protein>
    <submittedName>
        <fullName evidence="9">Methyl-accepting chemotaxis protein</fullName>
    </submittedName>
</protein>
<dbReference type="PANTHER" id="PTHR32089">
    <property type="entry name" value="METHYL-ACCEPTING CHEMOTAXIS PROTEIN MCPB"/>
    <property type="match status" value="1"/>
</dbReference>
<feature type="region of interest" description="Disordered" evidence="5">
    <location>
        <begin position="331"/>
        <end position="355"/>
    </location>
</feature>
<dbReference type="GO" id="GO:0006935">
    <property type="term" value="P:chemotaxis"/>
    <property type="evidence" value="ECO:0007669"/>
    <property type="project" value="InterPro"/>
</dbReference>
<feature type="domain" description="HAMP" evidence="8">
    <location>
        <begin position="212"/>
        <end position="264"/>
    </location>
</feature>
<feature type="transmembrane region" description="Helical" evidence="6">
    <location>
        <begin position="191"/>
        <end position="211"/>
    </location>
</feature>
<comment type="similarity">
    <text evidence="2">Belongs to the methyl-accepting chemotaxis (MCP) protein family.</text>
</comment>
<evidence type="ECO:0000256" key="2">
    <source>
        <dbReference type="ARBA" id="ARBA00029447"/>
    </source>
</evidence>
<keyword evidence="10" id="KW-1185">Reference proteome</keyword>
<feature type="domain" description="Methyl-accepting transducer" evidence="7">
    <location>
        <begin position="283"/>
        <end position="534"/>
    </location>
</feature>
<dbReference type="RefSeq" id="WP_029163287.1">
    <property type="nucleotide sequence ID" value="NZ_CP009933.1"/>
</dbReference>
<keyword evidence="6" id="KW-0472">Membrane</keyword>
<dbReference type="EMBL" id="CP009933">
    <property type="protein sequence ID" value="AKA69224.1"/>
    <property type="molecule type" value="Genomic_DNA"/>
</dbReference>
<evidence type="ECO:0000259" key="7">
    <source>
        <dbReference type="PROSITE" id="PS50111"/>
    </source>
</evidence>
<dbReference type="InterPro" id="IPR004089">
    <property type="entry name" value="MCPsignal_dom"/>
</dbReference>
<evidence type="ECO:0000256" key="1">
    <source>
        <dbReference type="ARBA" id="ARBA00023224"/>
    </source>
</evidence>
<evidence type="ECO:0000256" key="5">
    <source>
        <dbReference type="SAM" id="MobiDB-lite"/>
    </source>
</evidence>
<dbReference type="InterPro" id="IPR047347">
    <property type="entry name" value="YvaQ-like_sensor"/>
</dbReference>
<evidence type="ECO:0000313" key="9">
    <source>
        <dbReference type="EMBL" id="AKA69224.1"/>
    </source>
</evidence>
<evidence type="ECO:0000256" key="6">
    <source>
        <dbReference type="SAM" id="Phobius"/>
    </source>
</evidence>
<sequence length="570" mass="62807">MSLLKNIKVKMKLIVSFLIVACLIGIVGTVGSRSLKKVGENAEKIYNQNLRVVYILTDMKENLAEIKGDMLQLVYVRDSSKIAELEKDIQNQKKENTDYISEFEKMTIDDNEKKVYAEFNSNVNQYTTSRENIINLVDKGNFDEAEKQYQQASKIGNAMFQSLDKLIEINLNDAKAANNNINLIYTASKTAMILISIIGFILAALIGLFIAKDINKQLQLIKLIGEKLANYDLSYEFNSSRKDEFGQTASALIKSQDNIKNLVKTIIENSQNMSASSEELSATAEELSSKVVSINEAVNNITGNMEDSSSGTEEISASIQEVNSSINELSQKAMDGSNSSSSSKERATEVKNSSQKAIEVTHSVFTEKQEKMVKVIENGKVVDNIKLMADTIADIAEQTNLLALNAAIEAARAGEHGKGFAVVSEEVRKLAEQSADAVQNIKETIVDVQSAFKNSIDTGNDILEFINKDVHTQFVKYEQTGNQYYDDADFVSKISEEIAAMSEEVTATVGQVSEAVQNLAVTSQKSSEHAEVIKGSINETTQAVEQVAVTAQSQAELAQKLNEIIQRFKI</sequence>
<keyword evidence="1 3" id="KW-0807">Transducer</keyword>
<dbReference type="Pfam" id="PF12729">
    <property type="entry name" value="4HB_MCP_1"/>
    <property type="match status" value="1"/>
</dbReference>